<comment type="subcellular location">
    <subcellularLocation>
        <location evidence="2">Membrane</location>
    </subcellularLocation>
</comment>
<dbReference type="PRINTS" id="PR01166">
    <property type="entry name" value="CYCOXIDASEII"/>
</dbReference>
<evidence type="ECO:0000313" key="8">
    <source>
        <dbReference type="EMBL" id="RKO83459.1"/>
    </source>
</evidence>
<dbReference type="PANTHER" id="PTHR22888:SF9">
    <property type="entry name" value="CYTOCHROME C OXIDASE SUBUNIT 2"/>
    <property type="match status" value="1"/>
</dbReference>
<proteinExistence type="inferred from homology"/>
<dbReference type="SUPFAM" id="SSF49503">
    <property type="entry name" value="Cupredoxins"/>
    <property type="match status" value="1"/>
</dbReference>
<evidence type="ECO:0000256" key="5">
    <source>
        <dbReference type="ARBA" id="ARBA00031389"/>
    </source>
</evidence>
<dbReference type="InterPro" id="IPR002429">
    <property type="entry name" value="CcO_II-like_C"/>
</dbReference>
<comment type="cofactor">
    <cofactor evidence="1">
        <name>Cu cation</name>
        <dbReference type="ChEBI" id="CHEBI:23378"/>
    </cofactor>
</comment>
<evidence type="ECO:0000256" key="4">
    <source>
        <dbReference type="ARBA" id="ARBA00023136"/>
    </source>
</evidence>
<evidence type="ECO:0000256" key="3">
    <source>
        <dbReference type="ARBA" id="ARBA00007866"/>
    </source>
</evidence>
<dbReference type="PROSITE" id="PS50857">
    <property type="entry name" value="COX2_CUA"/>
    <property type="match status" value="1"/>
</dbReference>
<dbReference type="Gene3D" id="2.60.40.420">
    <property type="entry name" value="Cupredoxins - blue copper proteins"/>
    <property type="match status" value="1"/>
</dbReference>
<dbReference type="GO" id="GO:0042773">
    <property type="term" value="P:ATP synthesis coupled electron transport"/>
    <property type="evidence" value="ECO:0007669"/>
    <property type="project" value="TreeGrafter"/>
</dbReference>
<reference evidence="9" key="1">
    <citation type="journal article" date="2018" name="Nat. Microbiol.">
        <title>Leveraging single-cell genomics to expand the fungal tree of life.</title>
        <authorList>
            <person name="Ahrendt S.R."/>
            <person name="Quandt C.A."/>
            <person name="Ciobanu D."/>
            <person name="Clum A."/>
            <person name="Salamov A."/>
            <person name="Andreopoulos B."/>
            <person name="Cheng J.F."/>
            <person name="Woyke T."/>
            <person name="Pelin A."/>
            <person name="Henrissat B."/>
            <person name="Reynolds N.K."/>
            <person name="Benny G.L."/>
            <person name="Smith M.E."/>
            <person name="James T.Y."/>
            <person name="Grigoriev I.V."/>
        </authorList>
    </citation>
    <scope>NUCLEOTIDE SEQUENCE [LARGE SCALE GENOMIC DNA]</scope>
</reference>
<feature type="domain" description="Cytochrome oxidase subunit II copper A binding" evidence="7">
    <location>
        <begin position="1"/>
        <end position="111"/>
    </location>
</feature>
<dbReference type="GO" id="GO:0016020">
    <property type="term" value="C:membrane"/>
    <property type="evidence" value="ECO:0007669"/>
    <property type="project" value="UniProtKB-SubCell"/>
</dbReference>
<evidence type="ECO:0000256" key="6">
    <source>
        <dbReference type="ARBA" id="ARBA00049512"/>
    </source>
</evidence>
<gene>
    <name evidence="8" type="ORF">BDK51DRAFT_3233</name>
</gene>
<evidence type="ECO:0000313" key="9">
    <source>
        <dbReference type="Proteomes" id="UP000269721"/>
    </source>
</evidence>
<feature type="non-terminal residue" evidence="8">
    <location>
        <position position="111"/>
    </location>
</feature>
<protein>
    <recommendedName>
        <fullName evidence="5">Cytochrome c oxidase polypeptide II</fullName>
    </recommendedName>
</protein>
<keyword evidence="9" id="KW-1185">Reference proteome</keyword>
<dbReference type="GO" id="GO:0004129">
    <property type="term" value="F:cytochrome-c oxidase activity"/>
    <property type="evidence" value="ECO:0007669"/>
    <property type="project" value="UniProtKB-EC"/>
</dbReference>
<dbReference type="EMBL" id="ML001217">
    <property type="protein sequence ID" value="RKO83459.1"/>
    <property type="molecule type" value="Genomic_DNA"/>
</dbReference>
<dbReference type="Pfam" id="PF00116">
    <property type="entry name" value="COX2"/>
    <property type="match status" value="1"/>
</dbReference>
<comment type="catalytic activity">
    <reaction evidence="6">
        <text>4 Fe(II)-[cytochrome c] + O2 + 8 H(+)(in) = 4 Fe(III)-[cytochrome c] + 2 H2O + 4 H(+)(out)</text>
        <dbReference type="Rhea" id="RHEA:11436"/>
        <dbReference type="Rhea" id="RHEA-COMP:10350"/>
        <dbReference type="Rhea" id="RHEA-COMP:14399"/>
        <dbReference type="ChEBI" id="CHEBI:15377"/>
        <dbReference type="ChEBI" id="CHEBI:15378"/>
        <dbReference type="ChEBI" id="CHEBI:15379"/>
        <dbReference type="ChEBI" id="CHEBI:29033"/>
        <dbReference type="ChEBI" id="CHEBI:29034"/>
        <dbReference type="EC" id="7.1.1.9"/>
    </reaction>
    <physiologicalReaction direction="left-to-right" evidence="6">
        <dbReference type="Rhea" id="RHEA:11437"/>
    </physiologicalReaction>
</comment>
<name>A0A4P9VV13_9FUNG</name>
<comment type="similarity">
    <text evidence="3">Belongs to the cytochrome c oxidase subunit 2 family.</text>
</comment>
<sequence length="111" mass="12266">VSVKVMGNHWYWTYDGMTTFMTPVDDLEVGEQRQLTVDNYLVLPVNTSIRLLVSSNDVIHSLVPRNFEMKVDAPPGRLKSAGLVITCPSTDRCSELCGTLHGFMPIGVLAV</sequence>
<dbReference type="InterPro" id="IPR008972">
    <property type="entry name" value="Cupredoxin"/>
</dbReference>
<feature type="non-terminal residue" evidence="8">
    <location>
        <position position="1"/>
    </location>
</feature>
<dbReference type="GO" id="GO:0005507">
    <property type="term" value="F:copper ion binding"/>
    <property type="evidence" value="ECO:0007669"/>
    <property type="project" value="InterPro"/>
</dbReference>
<evidence type="ECO:0000259" key="7">
    <source>
        <dbReference type="PROSITE" id="PS50857"/>
    </source>
</evidence>
<evidence type="ECO:0000256" key="1">
    <source>
        <dbReference type="ARBA" id="ARBA00001935"/>
    </source>
</evidence>
<dbReference type="InterPro" id="IPR045187">
    <property type="entry name" value="CcO_II"/>
</dbReference>
<dbReference type="PANTHER" id="PTHR22888">
    <property type="entry name" value="CYTOCHROME C OXIDASE, SUBUNIT II"/>
    <property type="match status" value="1"/>
</dbReference>
<dbReference type="OrthoDB" id="539285at2759"/>
<keyword evidence="4" id="KW-0472">Membrane</keyword>
<dbReference type="AlphaFoldDB" id="A0A4P9VV13"/>
<organism evidence="8 9">
    <name type="scientific">Blyttiomyces helicus</name>
    <dbReference type="NCBI Taxonomy" id="388810"/>
    <lineage>
        <taxon>Eukaryota</taxon>
        <taxon>Fungi</taxon>
        <taxon>Fungi incertae sedis</taxon>
        <taxon>Chytridiomycota</taxon>
        <taxon>Chytridiomycota incertae sedis</taxon>
        <taxon>Chytridiomycetes</taxon>
        <taxon>Chytridiomycetes incertae sedis</taxon>
        <taxon>Blyttiomyces</taxon>
    </lineage>
</organism>
<accession>A0A4P9VV13</accession>
<dbReference type="Proteomes" id="UP000269721">
    <property type="component" value="Unassembled WGS sequence"/>
</dbReference>
<evidence type="ECO:0000256" key="2">
    <source>
        <dbReference type="ARBA" id="ARBA00004370"/>
    </source>
</evidence>